<dbReference type="Pfam" id="PF00072">
    <property type="entry name" value="Response_reg"/>
    <property type="match status" value="1"/>
</dbReference>
<gene>
    <name evidence="10" type="ORF">EF384_00945</name>
</gene>
<dbReference type="PANTHER" id="PTHR48111:SF22">
    <property type="entry name" value="REGULATOR OF RPOS"/>
    <property type="match status" value="1"/>
</dbReference>
<sequence length="237" mass="26689">MINILIVEDDKTLSDNIKKICQEIDQVKLHQVYDGDEGHFEASSGIYDLIILDLMLPGLNGYEVLAKTRQAGIETPVLILTAKDGLEDKVEGFQNGADDYLTKPFYREELLLRIQALLRRSLGLFNDNSLKYGPLSLNLNQHTVSFADNDINIQGKEFELLAYLIQNKGIILTKEQIFDRIWGFNSETGITVVEVYMSNLRKHLKVAGLDKAIKTLRNVGYIMAENPDDVIEVTANG</sequence>
<reference evidence="10 11" key="1">
    <citation type="submission" date="2018-11" db="EMBL/GenBank/DDBJ databases">
        <title>Aerococcus sp. SJQ22, whole genome shotgun sequence.</title>
        <authorList>
            <person name="Sun L."/>
            <person name="Gao X."/>
            <person name="Chen W."/>
            <person name="Huang K."/>
        </authorList>
    </citation>
    <scope>NUCLEOTIDE SEQUENCE [LARGE SCALE GENOMIC DNA]</scope>
    <source>
        <strain evidence="10 11">SJQ22</strain>
    </source>
</reference>
<evidence type="ECO:0000256" key="1">
    <source>
        <dbReference type="ARBA" id="ARBA00022553"/>
    </source>
</evidence>
<dbReference type="GO" id="GO:0032993">
    <property type="term" value="C:protein-DNA complex"/>
    <property type="evidence" value="ECO:0007669"/>
    <property type="project" value="TreeGrafter"/>
</dbReference>
<dbReference type="GO" id="GO:0006355">
    <property type="term" value="P:regulation of DNA-templated transcription"/>
    <property type="evidence" value="ECO:0007669"/>
    <property type="project" value="InterPro"/>
</dbReference>
<dbReference type="Pfam" id="PF00486">
    <property type="entry name" value="Trans_reg_C"/>
    <property type="match status" value="1"/>
</dbReference>
<keyword evidence="2" id="KW-0902">Two-component regulatory system</keyword>
<feature type="modified residue" description="4-aspartylphosphate" evidence="6">
    <location>
        <position position="53"/>
    </location>
</feature>
<dbReference type="PROSITE" id="PS50110">
    <property type="entry name" value="RESPONSE_REGULATORY"/>
    <property type="match status" value="1"/>
</dbReference>
<evidence type="ECO:0000259" key="9">
    <source>
        <dbReference type="PROSITE" id="PS51755"/>
    </source>
</evidence>
<evidence type="ECO:0000256" key="6">
    <source>
        <dbReference type="PROSITE-ProRule" id="PRU00169"/>
    </source>
</evidence>
<protein>
    <submittedName>
        <fullName evidence="10">DNA-binding response regulator</fullName>
    </submittedName>
</protein>
<dbReference type="CDD" id="cd00383">
    <property type="entry name" value="trans_reg_C"/>
    <property type="match status" value="1"/>
</dbReference>
<dbReference type="Gene3D" id="6.10.250.690">
    <property type="match status" value="1"/>
</dbReference>
<evidence type="ECO:0000259" key="8">
    <source>
        <dbReference type="PROSITE" id="PS50110"/>
    </source>
</evidence>
<dbReference type="GO" id="GO:0000976">
    <property type="term" value="F:transcription cis-regulatory region binding"/>
    <property type="evidence" value="ECO:0007669"/>
    <property type="project" value="TreeGrafter"/>
</dbReference>
<evidence type="ECO:0000256" key="2">
    <source>
        <dbReference type="ARBA" id="ARBA00023012"/>
    </source>
</evidence>
<keyword evidence="11" id="KW-1185">Reference proteome</keyword>
<dbReference type="InterPro" id="IPR001789">
    <property type="entry name" value="Sig_transdc_resp-reg_receiver"/>
</dbReference>
<evidence type="ECO:0000313" key="11">
    <source>
        <dbReference type="Proteomes" id="UP000273977"/>
    </source>
</evidence>
<keyword evidence="1 6" id="KW-0597">Phosphoprotein</keyword>
<evidence type="ECO:0000256" key="3">
    <source>
        <dbReference type="ARBA" id="ARBA00023015"/>
    </source>
</evidence>
<dbReference type="InterPro" id="IPR011006">
    <property type="entry name" value="CheY-like_superfamily"/>
</dbReference>
<dbReference type="EMBL" id="RKMG01000002">
    <property type="protein sequence ID" value="RPA65012.1"/>
    <property type="molecule type" value="Genomic_DNA"/>
</dbReference>
<keyword evidence="3" id="KW-0805">Transcription regulation</keyword>
<dbReference type="SMART" id="SM00862">
    <property type="entry name" value="Trans_reg_C"/>
    <property type="match status" value="1"/>
</dbReference>
<evidence type="ECO:0000313" key="10">
    <source>
        <dbReference type="EMBL" id="RPA65012.1"/>
    </source>
</evidence>
<dbReference type="RefSeq" id="WP_123779118.1">
    <property type="nucleotide sequence ID" value="NZ_RKMG01000002.1"/>
</dbReference>
<evidence type="ECO:0000256" key="4">
    <source>
        <dbReference type="ARBA" id="ARBA00023125"/>
    </source>
</evidence>
<dbReference type="InterPro" id="IPR036388">
    <property type="entry name" value="WH-like_DNA-bd_sf"/>
</dbReference>
<evidence type="ECO:0000256" key="5">
    <source>
        <dbReference type="ARBA" id="ARBA00023163"/>
    </source>
</evidence>
<dbReference type="SUPFAM" id="SSF52172">
    <property type="entry name" value="CheY-like"/>
    <property type="match status" value="1"/>
</dbReference>
<keyword evidence="5" id="KW-0804">Transcription</keyword>
<dbReference type="SMART" id="SM00448">
    <property type="entry name" value="REC"/>
    <property type="match status" value="1"/>
</dbReference>
<dbReference type="OrthoDB" id="9790442at2"/>
<proteinExistence type="predicted"/>
<comment type="caution">
    <text evidence="10">The sequence shown here is derived from an EMBL/GenBank/DDBJ whole genome shotgun (WGS) entry which is preliminary data.</text>
</comment>
<dbReference type="GO" id="GO:0000156">
    <property type="term" value="F:phosphorelay response regulator activity"/>
    <property type="evidence" value="ECO:0007669"/>
    <property type="project" value="TreeGrafter"/>
</dbReference>
<feature type="domain" description="Response regulatory" evidence="8">
    <location>
        <begin position="3"/>
        <end position="118"/>
    </location>
</feature>
<dbReference type="GO" id="GO:0005829">
    <property type="term" value="C:cytosol"/>
    <property type="evidence" value="ECO:0007669"/>
    <property type="project" value="TreeGrafter"/>
</dbReference>
<evidence type="ECO:0000256" key="7">
    <source>
        <dbReference type="PROSITE-ProRule" id="PRU01091"/>
    </source>
</evidence>
<dbReference type="PROSITE" id="PS51755">
    <property type="entry name" value="OMPR_PHOB"/>
    <property type="match status" value="1"/>
</dbReference>
<organism evidence="10 11">
    <name type="scientific">Aerococcus agrisoli</name>
    <dbReference type="NCBI Taxonomy" id="2487350"/>
    <lineage>
        <taxon>Bacteria</taxon>
        <taxon>Bacillati</taxon>
        <taxon>Bacillota</taxon>
        <taxon>Bacilli</taxon>
        <taxon>Lactobacillales</taxon>
        <taxon>Aerococcaceae</taxon>
        <taxon>Aerococcus</taxon>
    </lineage>
</organism>
<feature type="DNA-binding region" description="OmpR/PhoB-type" evidence="7">
    <location>
        <begin position="127"/>
        <end position="225"/>
    </location>
</feature>
<dbReference type="Gene3D" id="3.40.50.2300">
    <property type="match status" value="1"/>
</dbReference>
<dbReference type="PANTHER" id="PTHR48111">
    <property type="entry name" value="REGULATOR OF RPOS"/>
    <property type="match status" value="1"/>
</dbReference>
<name>A0A3N4GQ94_9LACT</name>
<dbReference type="Proteomes" id="UP000273977">
    <property type="component" value="Unassembled WGS sequence"/>
</dbReference>
<keyword evidence="4 7" id="KW-0238">DNA-binding</keyword>
<accession>A0A3N4GQ94</accession>
<dbReference type="Gene3D" id="1.10.10.10">
    <property type="entry name" value="Winged helix-like DNA-binding domain superfamily/Winged helix DNA-binding domain"/>
    <property type="match status" value="1"/>
</dbReference>
<dbReference type="InterPro" id="IPR001867">
    <property type="entry name" value="OmpR/PhoB-type_DNA-bd"/>
</dbReference>
<dbReference type="AlphaFoldDB" id="A0A3N4GQ94"/>
<dbReference type="InterPro" id="IPR039420">
    <property type="entry name" value="WalR-like"/>
</dbReference>
<feature type="domain" description="OmpR/PhoB-type" evidence="9">
    <location>
        <begin position="127"/>
        <end position="225"/>
    </location>
</feature>